<protein>
    <submittedName>
        <fullName evidence="2">Uncharacterized protein</fullName>
    </submittedName>
</protein>
<keyword evidence="1" id="KW-1133">Transmembrane helix</keyword>
<comment type="caution">
    <text evidence="2">The sequence shown here is derived from an EMBL/GenBank/DDBJ whole genome shotgun (WGS) entry which is preliminary data.</text>
</comment>
<evidence type="ECO:0000313" key="3">
    <source>
        <dbReference type="Proteomes" id="UP000432568"/>
    </source>
</evidence>
<proteinExistence type="predicted"/>
<keyword evidence="1" id="KW-0812">Transmembrane</keyword>
<dbReference type="AlphaFoldDB" id="A0A6I3KEI9"/>
<dbReference type="Proteomes" id="UP000432568">
    <property type="component" value="Unassembled WGS sequence"/>
</dbReference>
<dbReference type="EMBL" id="VIOG01000010">
    <property type="protein sequence ID" value="MTD92032.1"/>
    <property type="molecule type" value="Genomic_DNA"/>
</dbReference>
<feature type="transmembrane region" description="Helical" evidence="1">
    <location>
        <begin position="319"/>
        <end position="338"/>
    </location>
</feature>
<organism evidence="2 3">
    <name type="scientific">Corynebacterium aurimucosum</name>
    <dbReference type="NCBI Taxonomy" id="169292"/>
    <lineage>
        <taxon>Bacteria</taxon>
        <taxon>Bacillati</taxon>
        <taxon>Actinomycetota</taxon>
        <taxon>Actinomycetes</taxon>
        <taxon>Mycobacteriales</taxon>
        <taxon>Corynebacteriaceae</taxon>
        <taxon>Corynebacterium</taxon>
    </lineage>
</organism>
<feature type="transmembrane region" description="Helical" evidence="1">
    <location>
        <begin position="215"/>
        <end position="236"/>
    </location>
</feature>
<feature type="transmembrane region" description="Helical" evidence="1">
    <location>
        <begin position="242"/>
        <end position="260"/>
    </location>
</feature>
<feature type="transmembrane region" description="Helical" evidence="1">
    <location>
        <begin position="6"/>
        <end position="25"/>
    </location>
</feature>
<sequence>MIDFLAWSGSGAVVGSFATILFNYVRNRKVDKQKEKSLADSKLEKKRIRQMEAVRSVLGETLEEMQLISKPHEVDKLVSSEEDFSEISKTLVQKYRFRVKSELAKADPFVCDPSVRESFDKIKEAVSDEWYGDFLFVVDFATERNDAEGVIRTFSEYLAKVAAITNEALSKAVEALDSDGLPLTELESGPEVVEKGQTEAPLTGRARNYSCINRLVALCGFFIFVIEVCHMFASPAGSAEQFGSGFAALLALVGFAVFLTRSCWMRRASKCGYQVTDNPDDYSLERTTFFAWVLLAIVLFIEALTPISLSDLGIKTVGGWIIALAFWTPIVNVIGSGWGKLKATKTNGDKIVWPCSWGMNSDVKR</sequence>
<accession>A0A6I3KEI9</accession>
<keyword evidence="1" id="KW-0472">Membrane</keyword>
<feature type="transmembrane region" description="Helical" evidence="1">
    <location>
        <begin position="289"/>
        <end position="307"/>
    </location>
</feature>
<evidence type="ECO:0000313" key="2">
    <source>
        <dbReference type="EMBL" id="MTD92032.1"/>
    </source>
</evidence>
<gene>
    <name evidence="2" type="ORF">FME68_09235</name>
</gene>
<evidence type="ECO:0000256" key="1">
    <source>
        <dbReference type="SAM" id="Phobius"/>
    </source>
</evidence>
<name>A0A6I3KEI9_9CORY</name>
<reference evidence="2 3" key="1">
    <citation type="submission" date="2019-07" db="EMBL/GenBank/DDBJ databases">
        <title>Draft genome of C. aurimucosum strain 332.</title>
        <authorList>
            <person name="Pacheco L.G.C."/>
            <person name="Aguiar E.R.G.R."/>
            <person name="Barberis C.M."/>
            <person name="Almuzara M.N."/>
            <person name="Traglia G.M."/>
            <person name="Santos C.S."/>
            <person name="Vay C.A."/>
            <person name="Rocha D.J.P.G."/>
        </authorList>
    </citation>
    <scope>NUCLEOTIDE SEQUENCE [LARGE SCALE GENOMIC DNA]</scope>
    <source>
        <strain evidence="2 3">332</strain>
    </source>
</reference>